<name>A0A8C2XMP1_CYCLU</name>
<feature type="compositionally biased region" description="Pro residues" evidence="2">
    <location>
        <begin position="235"/>
        <end position="247"/>
    </location>
</feature>
<dbReference type="RefSeq" id="XP_034397182.1">
    <property type="nucleotide sequence ID" value="XM_034541291.1"/>
</dbReference>
<dbReference type="FunFam" id="1.10.10.60:FF:000032">
    <property type="entry name" value="Zinc finger and SCAN domain-containing 20"/>
    <property type="match status" value="1"/>
</dbReference>
<dbReference type="GeneID" id="117736168"/>
<feature type="domain" description="Myb/SANT-like DNA-binding" evidence="3">
    <location>
        <begin position="25"/>
        <end position="113"/>
    </location>
</feature>
<proteinExistence type="predicted"/>
<feature type="coiled-coil region" evidence="1">
    <location>
        <begin position="324"/>
        <end position="351"/>
    </location>
</feature>
<keyword evidence="1" id="KW-0175">Coiled coil</keyword>
<gene>
    <name evidence="4" type="primary">LOC117736168</name>
</gene>
<dbReference type="PANTHER" id="PTHR47595">
    <property type="entry name" value="HEAT SHOCK 70 KDA PROTEIN 14"/>
    <property type="match status" value="1"/>
</dbReference>
<accession>A0A8C2XMP1</accession>
<dbReference type="PANTHER" id="PTHR47595:SF1">
    <property type="entry name" value="MYB_SANT-LIKE DNA-BINDING DOMAIN-CONTAINING PROTEIN"/>
    <property type="match status" value="1"/>
</dbReference>
<reference evidence="4" key="1">
    <citation type="submission" date="2025-08" db="UniProtKB">
        <authorList>
            <consortium name="Ensembl"/>
        </authorList>
    </citation>
    <scope>IDENTIFICATION</scope>
</reference>
<dbReference type="Pfam" id="PF13837">
    <property type="entry name" value="Myb_DNA-bind_4"/>
    <property type="match status" value="1"/>
</dbReference>
<sequence>MNPPMINSTSSVSTTKRKREAERSVNWTVEETQVLLCAWSDERIQQSLAENLRNRHVFKHLSSRMSEMGFSRSPHQCRLRVKTLKANYARAKLQRSVDGSQPCTFRYFPEMDAVLGRRSAGGDGGGQQYFVSPERMAAAAPDIHSNTEVGERRLGSLRAGRRCPSSSEETGGHLSWQLDSEVKLEDGEDSTDEYEFSNSGFPQRHHNIYLESSIRREMTGALVENCLSPPSLHVVPPPAAPPSPPLTQPAASPLPAAPPDPTPNTPPASAPRHPESSCLKHLSEGFQRLAADTRGLLLQLESQRQEQARWHQDLLAQWLQREERRQSEAAEREERREKARMEHEIKVLELLTGLAREHRCQCGGGQAVTEAPAGPNHSLEKGGS</sequence>
<evidence type="ECO:0000256" key="2">
    <source>
        <dbReference type="SAM" id="MobiDB-lite"/>
    </source>
</evidence>
<feature type="region of interest" description="Disordered" evidence="2">
    <location>
        <begin position="1"/>
        <end position="24"/>
    </location>
</feature>
<feature type="region of interest" description="Disordered" evidence="2">
    <location>
        <begin position="234"/>
        <end position="277"/>
    </location>
</feature>
<dbReference type="GeneTree" id="ENSGT00980000198897"/>
<protein>
    <recommendedName>
        <fullName evidence="3">Myb/SANT-like DNA-binding domain-containing protein</fullName>
    </recommendedName>
</protein>
<dbReference type="AlphaFoldDB" id="A0A8C2XMP1"/>
<feature type="compositionally biased region" description="Pro residues" evidence="2">
    <location>
        <begin position="255"/>
        <end position="269"/>
    </location>
</feature>
<evidence type="ECO:0000256" key="1">
    <source>
        <dbReference type="SAM" id="Coils"/>
    </source>
</evidence>
<evidence type="ECO:0000313" key="4">
    <source>
        <dbReference type="Ensembl" id="ENSCLMP00005020971.1"/>
    </source>
</evidence>
<dbReference type="OrthoDB" id="691673at2759"/>
<dbReference type="Gene3D" id="1.10.10.60">
    <property type="entry name" value="Homeodomain-like"/>
    <property type="match status" value="1"/>
</dbReference>
<keyword evidence="5" id="KW-1185">Reference proteome</keyword>
<organism evidence="4 5">
    <name type="scientific">Cyclopterus lumpus</name>
    <name type="common">Lumpsucker</name>
    <dbReference type="NCBI Taxonomy" id="8103"/>
    <lineage>
        <taxon>Eukaryota</taxon>
        <taxon>Metazoa</taxon>
        <taxon>Chordata</taxon>
        <taxon>Craniata</taxon>
        <taxon>Vertebrata</taxon>
        <taxon>Euteleostomi</taxon>
        <taxon>Actinopterygii</taxon>
        <taxon>Neopterygii</taxon>
        <taxon>Teleostei</taxon>
        <taxon>Neoteleostei</taxon>
        <taxon>Acanthomorphata</taxon>
        <taxon>Eupercaria</taxon>
        <taxon>Perciformes</taxon>
        <taxon>Cottioidei</taxon>
        <taxon>Cottales</taxon>
        <taxon>Cyclopteridae</taxon>
        <taxon>Cyclopterus</taxon>
    </lineage>
</organism>
<dbReference type="Ensembl" id="ENSCLMT00005022031.1">
    <property type="protein sequence ID" value="ENSCLMP00005020971.1"/>
    <property type="gene ID" value="ENSCLMG00005010498.1"/>
</dbReference>
<feature type="compositionally biased region" description="Acidic residues" evidence="2">
    <location>
        <begin position="186"/>
        <end position="195"/>
    </location>
</feature>
<reference evidence="4" key="2">
    <citation type="submission" date="2025-09" db="UniProtKB">
        <authorList>
            <consortium name="Ensembl"/>
        </authorList>
    </citation>
    <scope>IDENTIFICATION</scope>
</reference>
<dbReference type="InterPro" id="IPR044822">
    <property type="entry name" value="Myb_DNA-bind_4"/>
</dbReference>
<evidence type="ECO:0000313" key="5">
    <source>
        <dbReference type="Proteomes" id="UP000694565"/>
    </source>
</evidence>
<dbReference type="KEGG" id="clum:117736168"/>
<feature type="region of interest" description="Disordered" evidence="2">
    <location>
        <begin position="362"/>
        <end position="384"/>
    </location>
</feature>
<evidence type="ECO:0000259" key="3">
    <source>
        <dbReference type="Pfam" id="PF13837"/>
    </source>
</evidence>
<dbReference type="Proteomes" id="UP000694565">
    <property type="component" value="Unplaced"/>
</dbReference>
<feature type="region of interest" description="Disordered" evidence="2">
    <location>
        <begin position="152"/>
        <end position="201"/>
    </location>
</feature>